<dbReference type="InterPro" id="IPR008620">
    <property type="entry name" value="FixH"/>
</dbReference>
<evidence type="ECO:0000313" key="2">
    <source>
        <dbReference type="EMBL" id="RLV58191.1"/>
    </source>
</evidence>
<dbReference type="OrthoDB" id="5295180at2"/>
<evidence type="ECO:0000313" key="3">
    <source>
        <dbReference type="Proteomes" id="UP000281474"/>
    </source>
</evidence>
<feature type="transmembrane region" description="Helical" evidence="1">
    <location>
        <begin position="12"/>
        <end position="34"/>
    </location>
</feature>
<proteinExistence type="predicted"/>
<evidence type="ECO:0000256" key="1">
    <source>
        <dbReference type="SAM" id="Phobius"/>
    </source>
</evidence>
<name>A0A3L8PS17_9GAMM</name>
<gene>
    <name evidence="2" type="ORF">D5018_18630</name>
</gene>
<organism evidence="2 3">
    <name type="scientific">Parashewanella curva</name>
    <dbReference type="NCBI Taxonomy" id="2338552"/>
    <lineage>
        <taxon>Bacteria</taxon>
        <taxon>Pseudomonadati</taxon>
        <taxon>Pseudomonadota</taxon>
        <taxon>Gammaproteobacteria</taxon>
        <taxon>Alteromonadales</taxon>
        <taxon>Shewanellaceae</taxon>
        <taxon>Parashewanella</taxon>
    </lineage>
</organism>
<keyword evidence="1" id="KW-1133">Transmembrane helix</keyword>
<dbReference type="EMBL" id="QZEI01000090">
    <property type="protein sequence ID" value="RLV58191.1"/>
    <property type="molecule type" value="Genomic_DNA"/>
</dbReference>
<keyword evidence="3" id="KW-1185">Reference proteome</keyword>
<reference evidence="2 3" key="1">
    <citation type="submission" date="2018-09" db="EMBL/GenBank/DDBJ databases">
        <title>Phylogeny of the Shewanellaceae, and recommendation for two new genera, Pseudoshewanella and Parashewanella.</title>
        <authorList>
            <person name="Wang G."/>
        </authorList>
    </citation>
    <scope>NUCLEOTIDE SEQUENCE [LARGE SCALE GENOMIC DNA]</scope>
    <source>
        <strain evidence="2 3">C51</strain>
    </source>
</reference>
<protein>
    <submittedName>
        <fullName evidence="2">Cytochrome C oxidase Cbb3</fullName>
    </submittedName>
</protein>
<dbReference type="Pfam" id="PF05751">
    <property type="entry name" value="FixH"/>
    <property type="match status" value="1"/>
</dbReference>
<dbReference type="AlphaFoldDB" id="A0A3L8PS17"/>
<dbReference type="RefSeq" id="WP_121840501.1">
    <property type="nucleotide sequence ID" value="NZ_ML014839.1"/>
</dbReference>
<keyword evidence="1" id="KW-0472">Membrane</keyword>
<sequence length="159" mass="18234">METPTAWYKQFWPWFLIILPLTVVAASIATLVIAAKYSDTVVVDDYYKKGKGINQDKKREQKARAMGLQFSIQVHNNEILIQQHGGTPYKAALAVEFYHPTIKERDFDVLASADGNSVYRIDSKQPLNGDWIVQVEGFDKSWRLKKRITLKDGTESWLN</sequence>
<keyword evidence="1" id="KW-0812">Transmembrane</keyword>
<accession>A0A3L8PS17</accession>
<dbReference type="Proteomes" id="UP000281474">
    <property type="component" value="Unassembled WGS sequence"/>
</dbReference>
<comment type="caution">
    <text evidence="2">The sequence shown here is derived from an EMBL/GenBank/DDBJ whole genome shotgun (WGS) entry which is preliminary data.</text>
</comment>